<sequence length="1202" mass="122205">MPADNKTKNEPKHVPPIPAWLPSTGQEPNSARKGWGGWVAPRVPVSHVGIGQVTLRGLARVPAFNGLGGRRAVLLDAFPLRVGAGGRGDGPLQREELRRLAGLDDDGGLLLRGSSVFMAVAGTVDGSRRRAAEEERVRKARVRARRAGTGGGGGGRCGGLLVLEALFGGLFLELFQFPLPLLNAFRVGGDRSLMRAAAVARVLVGTQGRLRDGVRRGGRLVLEALFGGLFLELFQFPLPLLNAFRVGGDRSLMRAAAVARVLVGTQGRLRDGVRHGGRPVLAVLWALGGGLGGAARVLVSDGRGREDLLEKPVDVLQRYGDGEEGTLSGDGGRVLQAPALDGLRGWRAVLQGRLPLRVGADGNPRLGVLGKAHTVVGAKGKIQARHAGSPREGGSHPEGGLLLGGLRRLAILGPDDNRRAMFRKPLRRRVLVGWDGQPRVGGRYHPVPAGLIVLGARVAVSDGHEQRRVMFRNPLPPLVLVGGDGGRYLPALMAGSDGGGLGGEGLLHQGQPGAALPVPVTPVREPLCGNGGVLLGVRVGGVGRGVVGVRGGGGRGGLWLPRQRELLGTRTRGLPLHDGLLGTHGPQGAAARIAQVEFGALLGTALDMPGPVTGRPGDLEGGGGHGGGGCGCGCGCGGGGGGDARNVSLENGGAGGHGGGGEGDPGRGRDGGLPVLELLALLEAHGLFGHGLLALALRRRRGGGRLRLDGAVGGADGRRVPVVLRERRRRRRRGGGGVLLADPLAVAALPRVVRHLLVEVPAEAALLGGAGRAPLGAAPGRVAGVLNHLLAELLVEAEPLAAHERGPRVVDLPLLSPAHHPALAELVLLLLRLFRGDLHRAVAPEALHLAADVEVQDLPELLPAFLPQKVLRYGAALALLGGAFDRAADRCGGGGSREVVGGADHTLQNRGSDHRGGGDRGCDVVRALRVPLAQGEGAGGAGRRRWRGRGGGRAGDGGRGGRAGCGGGGGDGGGGGGGGGGGRKLGRAKVLPLRVPAVRVAAERLRLAHLGPVDGDGLRALSVALVQVVEDAGGVVVRRERGRGARARARGGNGSQEGRAGGGGGGRGGGRARELGRAKVLPLRLPVVGVAAERLCLAHLGPVDGDGVGPVPVAEIRLVPAAGLPDVEGSLGLVEPDQVGELGDELVRAGRGDRGTRLASAGLGLGAGHDLADGGQVAGQPGGGFHLRVVFFCLLEGCGGVV</sequence>
<evidence type="ECO:0000256" key="1">
    <source>
        <dbReference type="SAM" id="MobiDB-lite"/>
    </source>
</evidence>
<accession>A0AAD9H289</accession>
<reference evidence="2" key="1">
    <citation type="submission" date="2021-06" db="EMBL/GenBank/DDBJ databases">
        <title>Comparative genomics, transcriptomics and evolutionary studies reveal genomic signatures of adaptation to plant cell wall in hemibiotrophic fungi.</title>
        <authorList>
            <consortium name="DOE Joint Genome Institute"/>
            <person name="Baroncelli R."/>
            <person name="Diaz J.F."/>
            <person name="Benocci T."/>
            <person name="Peng M."/>
            <person name="Battaglia E."/>
            <person name="Haridas S."/>
            <person name="Andreopoulos W."/>
            <person name="Labutti K."/>
            <person name="Pangilinan J."/>
            <person name="Floch G.L."/>
            <person name="Makela M.R."/>
            <person name="Henrissat B."/>
            <person name="Grigoriev I.V."/>
            <person name="Crouch J.A."/>
            <person name="De Vries R.P."/>
            <person name="Sukno S.A."/>
            <person name="Thon M.R."/>
        </authorList>
    </citation>
    <scope>NUCLEOTIDE SEQUENCE</scope>
    <source>
        <strain evidence="2">MAFF235873</strain>
    </source>
</reference>
<proteinExistence type="predicted"/>
<organism evidence="2 3">
    <name type="scientific">Colletotrichum zoysiae</name>
    <dbReference type="NCBI Taxonomy" id="1216348"/>
    <lineage>
        <taxon>Eukaryota</taxon>
        <taxon>Fungi</taxon>
        <taxon>Dikarya</taxon>
        <taxon>Ascomycota</taxon>
        <taxon>Pezizomycotina</taxon>
        <taxon>Sordariomycetes</taxon>
        <taxon>Hypocreomycetidae</taxon>
        <taxon>Glomerellales</taxon>
        <taxon>Glomerellaceae</taxon>
        <taxon>Colletotrichum</taxon>
        <taxon>Colletotrichum graminicola species complex</taxon>
    </lineage>
</organism>
<keyword evidence="3" id="KW-1185">Reference proteome</keyword>
<dbReference type="AlphaFoldDB" id="A0AAD9H289"/>
<feature type="region of interest" description="Disordered" evidence="1">
    <location>
        <begin position="935"/>
        <end position="983"/>
    </location>
</feature>
<evidence type="ECO:0000313" key="2">
    <source>
        <dbReference type="EMBL" id="KAK2020597.1"/>
    </source>
</evidence>
<dbReference type="Proteomes" id="UP001232148">
    <property type="component" value="Unassembled WGS sequence"/>
</dbReference>
<protein>
    <submittedName>
        <fullName evidence="2">Uncharacterized protein</fullName>
    </submittedName>
</protein>
<name>A0AAD9H289_9PEZI</name>
<feature type="compositionally biased region" description="Gly residues" evidence="1">
    <location>
        <begin position="951"/>
        <end position="983"/>
    </location>
</feature>
<feature type="region of interest" description="Disordered" evidence="1">
    <location>
        <begin position="1"/>
        <end position="32"/>
    </location>
</feature>
<feature type="compositionally biased region" description="Gly residues" evidence="1">
    <location>
        <begin position="652"/>
        <end position="663"/>
    </location>
</feature>
<feature type="compositionally biased region" description="Basic and acidic residues" evidence="1">
    <location>
        <begin position="1"/>
        <end position="13"/>
    </location>
</feature>
<comment type="caution">
    <text evidence="2">The sequence shown here is derived from an EMBL/GenBank/DDBJ whole genome shotgun (WGS) entry which is preliminary data.</text>
</comment>
<dbReference type="EMBL" id="MU843208">
    <property type="protein sequence ID" value="KAK2020597.1"/>
    <property type="molecule type" value="Genomic_DNA"/>
</dbReference>
<feature type="compositionally biased region" description="Gly residues" evidence="1">
    <location>
        <begin position="1051"/>
        <end position="1069"/>
    </location>
</feature>
<feature type="region of interest" description="Disordered" evidence="1">
    <location>
        <begin position="648"/>
        <end position="669"/>
    </location>
</feature>
<feature type="region of interest" description="Disordered" evidence="1">
    <location>
        <begin position="1043"/>
        <end position="1072"/>
    </location>
</feature>
<gene>
    <name evidence="2" type="ORF">LX32DRAFT_716353</name>
</gene>
<evidence type="ECO:0000313" key="3">
    <source>
        <dbReference type="Proteomes" id="UP001232148"/>
    </source>
</evidence>